<dbReference type="AlphaFoldDB" id="A0A0F9RVU4"/>
<proteinExistence type="predicted"/>
<gene>
    <name evidence="1" type="ORF">LCGC14_0927040</name>
</gene>
<comment type="caution">
    <text evidence="1">The sequence shown here is derived from an EMBL/GenBank/DDBJ whole genome shotgun (WGS) entry which is preliminary data.</text>
</comment>
<protein>
    <submittedName>
        <fullName evidence="1">Uncharacterized protein</fullName>
    </submittedName>
</protein>
<evidence type="ECO:0000313" key="1">
    <source>
        <dbReference type="EMBL" id="KKN21273.1"/>
    </source>
</evidence>
<organism evidence="1">
    <name type="scientific">marine sediment metagenome</name>
    <dbReference type="NCBI Taxonomy" id="412755"/>
    <lineage>
        <taxon>unclassified sequences</taxon>
        <taxon>metagenomes</taxon>
        <taxon>ecological metagenomes</taxon>
    </lineage>
</organism>
<accession>A0A0F9RVU4</accession>
<sequence length="66" mass="7318">MKAERRGKLAENHIGIIAETDEEREVLTGLVYRNGHELYIVAFSDDTDGKVKSLSLSVRGESDNPS</sequence>
<dbReference type="EMBL" id="LAZR01003161">
    <property type="protein sequence ID" value="KKN21273.1"/>
    <property type="molecule type" value="Genomic_DNA"/>
</dbReference>
<reference evidence="1" key="1">
    <citation type="journal article" date="2015" name="Nature">
        <title>Complex archaea that bridge the gap between prokaryotes and eukaryotes.</title>
        <authorList>
            <person name="Spang A."/>
            <person name="Saw J.H."/>
            <person name="Jorgensen S.L."/>
            <person name="Zaremba-Niedzwiedzka K."/>
            <person name="Martijn J."/>
            <person name="Lind A.E."/>
            <person name="van Eijk R."/>
            <person name="Schleper C."/>
            <person name="Guy L."/>
            <person name="Ettema T.J."/>
        </authorList>
    </citation>
    <scope>NUCLEOTIDE SEQUENCE</scope>
</reference>
<name>A0A0F9RVU4_9ZZZZ</name>